<sequence length="485" mass="56420">MNPNNFTEQQIYVLLEILSDFKQQVDVANYYDSETEQTEQTGLFKAIEKITVLQSTMTYTINQITMAESHRIINDVQFMIFMGSPVHLTERMMTGTRLSGNTYHWWTHRHPHLHDGRGIDSFRAHYRINLRTFNFIVMVLKQEPEFAASDERDNNVSHPVWMQVAIVLWRFSNTHLGYRMAGEMLGVNQSSYNRFTNRFLDVMIRSLTNYSIRWPSTREECQDIMAGFAVPSRGTGRIHLKECIGAIDGKLIVVQKPSAFGNSWLDRHGNASMALMAVCDHKKRFTKIKTGIPGSQNDMHILKSSMLYTDMIEHPEILFKDPTSYIVGDSAYPIMKHCLTPYRRTRDITPTQTKYNTVHSSTRFSIENCFGLFVARSRFMYKHLYVLHLERMTKVITVCATLHNLCITFGDSEDYLTELLYNHGDNIAVDQSPLEWYMRVNNIDGAQVILRDIPIGTRETPKCTHSHRCREYCIRRKNWKNGKRI</sequence>
<evidence type="ECO:0000256" key="1">
    <source>
        <dbReference type="ARBA" id="ARBA00001968"/>
    </source>
</evidence>
<evidence type="ECO:0000313" key="9">
    <source>
        <dbReference type="EMBL" id="KAG2209272.1"/>
    </source>
</evidence>
<keyword evidence="4" id="KW-0540">Nuclease</keyword>
<proteinExistence type="inferred from homology"/>
<dbReference type="Proteomes" id="UP000603453">
    <property type="component" value="Unassembled WGS sequence"/>
</dbReference>
<accession>A0A8H7V8B4</accession>
<keyword evidence="5" id="KW-0479">Metal-binding</keyword>
<dbReference type="Pfam" id="PF13359">
    <property type="entry name" value="DDE_Tnp_4"/>
    <property type="match status" value="1"/>
</dbReference>
<evidence type="ECO:0000313" key="10">
    <source>
        <dbReference type="Proteomes" id="UP000603453"/>
    </source>
</evidence>
<evidence type="ECO:0000256" key="2">
    <source>
        <dbReference type="ARBA" id="ARBA00004123"/>
    </source>
</evidence>
<comment type="subcellular location">
    <subcellularLocation>
        <location evidence="2">Nucleus</location>
    </subcellularLocation>
</comment>
<name>A0A8H7V8B4_9FUNG</name>
<dbReference type="GO" id="GO:0016787">
    <property type="term" value="F:hydrolase activity"/>
    <property type="evidence" value="ECO:0007669"/>
    <property type="project" value="UniProtKB-KW"/>
</dbReference>
<dbReference type="InterPro" id="IPR045249">
    <property type="entry name" value="HARBI1-like"/>
</dbReference>
<evidence type="ECO:0000256" key="4">
    <source>
        <dbReference type="ARBA" id="ARBA00022722"/>
    </source>
</evidence>
<dbReference type="PANTHER" id="PTHR22930:SF85">
    <property type="entry name" value="GH03217P-RELATED"/>
    <property type="match status" value="1"/>
</dbReference>
<keyword evidence="6" id="KW-0378">Hydrolase</keyword>
<comment type="similarity">
    <text evidence="3">Belongs to the HARBI1 family.</text>
</comment>
<gene>
    <name evidence="9" type="ORF">INT47_005564</name>
</gene>
<reference evidence="9" key="1">
    <citation type="submission" date="2020-12" db="EMBL/GenBank/DDBJ databases">
        <title>Metabolic potential, ecology and presence of endohyphal bacteria is reflected in genomic diversity of Mucoromycotina.</title>
        <authorList>
            <person name="Muszewska A."/>
            <person name="Okrasinska A."/>
            <person name="Steczkiewicz K."/>
            <person name="Drgas O."/>
            <person name="Orlowska M."/>
            <person name="Perlinska-Lenart U."/>
            <person name="Aleksandrzak-Piekarczyk T."/>
            <person name="Szatraj K."/>
            <person name="Zielenkiewicz U."/>
            <person name="Pilsyk S."/>
            <person name="Malc E."/>
            <person name="Mieczkowski P."/>
            <person name="Kruszewska J.S."/>
            <person name="Biernat P."/>
            <person name="Pawlowska J."/>
        </authorList>
    </citation>
    <scope>NUCLEOTIDE SEQUENCE</scope>
    <source>
        <strain evidence="9">WA0000017839</strain>
    </source>
</reference>
<dbReference type="EMBL" id="JAEPRD010000016">
    <property type="protein sequence ID" value="KAG2209272.1"/>
    <property type="molecule type" value="Genomic_DNA"/>
</dbReference>
<dbReference type="AlphaFoldDB" id="A0A8H7V8B4"/>
<organism evidence="9 10">
    <name type="scientific">Mucor saturninus</name>
    <dbReference type="NCBI Taxonomy" id="64648"/>
    <lineage>
        <taxon>Eukaryota</taxon>
        <taxon>Fungi</taxon>
        <taxon>Fungi incertae sedis</taxon>
        <taxon>Mucoromycota</taxon>
        <taxon>Mucoromycotina</taxon>
        <taxon>Mucoromycetes</taxon>
        <taxon>Mucorales</taxon>
        <taxon>Mucorineae</taxon>
        <taxon>Mucoraceae</taxon>
        <taxon>Mucor</taxon>
    </lineage>
</organism>
<dbReference type="OrthoDB" id="2290028at2759"/>
<evidence type="ECO:0000256" key="3">
    <source>
        <dbReference type="ARBA" id="ARBA00006958"/>
    </source>
</evidence>
<evidence type="ECO:0000259" key="8">
    <source>
        <dbReference type="Pfam" id="PF13359"/>
    </source>
</evidence>
<keyword evidence="10" id="KW-1185">Reference proteome</keyword>
<comment type="caution">
    <text evidence="9">The sequence shown here is derived from an EMBL/GenBank/DDBJ whole genome shotgun (WGS) entry which is preliminary data.</text>
</comment>
<feature type="domain" description="DDE Tnp4" evidence="8">
    <location>
        <begin position="247"/>
        <end position="404"/>
    </location>
</feature>
<dbReference type="GO" id="GO:0046872">
    <property type="term" value="F:metal ion binding"/>
    <property type="evidence" value="ECO:0007669"/>
    <property type="project" value="UniProtKB-KW"/>
</dbReference>
<dbReference type="GO" id="GO:0004518">
    <property type="term" value="F:nuclease activity"/>
    <property type="evidence" value="ECO:0007669"/>
    <property type="project" value="UniProtKB-KW"/>
</dbReference>
<evidence type="ECO:0000256" key="7">
    <source>
        <dbReference type="ARBA" id="ARBA00023242"/>
    </source>
</evidence>
<dbReference type="GO" id="GO:0005634">
    <property type="term" value="C:nucleus"/>
    <property type="evidence" value="ECO:0007669"/>
    <property type="project" value="UniProtKB-SubCell"/>
</dbReference>
<evidence type="ECO:0000256" key="5">
    <source>
        <dbReference type="ARBA" id="ARBA00022723"/>
    </source>
</evidence>
<dbReference type="PANTHER" id="PTHR22930">
    <property type="match status" value="1"/>
</dbReference>
<dbReference type="InterPro" id="IPR027806">
    <property type="entry name" value="HARBI1_dom"/>
</dbReference>
<evidence type="ECO:0000256" key="6">
    <source>
        <dbReference type="ARBA" id="ARBA00022801"/>
    </source>
</evidence>
<comment type="cofactor">
    <cofactor evidence="1">
        <name>a divalent metal cation</name>
        <dbReference type="ChEBI" id="CHEBI:60240"/>
    </cofactor>
</comment>
<keyword evidence="7" id="KW-0539">Nucleus</keyword>
<protein>
    <recommendedName>
        <fullName evidence="8">DDE Tnp4 domain-containing protein</fullName>
    </recommendedName>
</protein>